<name>M5G124_DACPD</name>
<evidence type="ECO:0000313" key="2">
    <source>
        <dbReference type="Proteomes" id="UP000030653"/>
    </source>
</evidence>
<evidence type="ECO:0000313" key="1">
    <source>
        <dbReference type="EMBL" id="EJT97482.1"/>
    </source>
</evidence>
<dbReference type="Proteomes" id="UP000030653">
    <property type="component" value="Unassembled WGS sequence"/>
</dbReference>
<dbReference type="OMA" id="RCIARRI"/>
<gene>
    <name evidence="1" type="ORF">DACRYDRAFT_111529</name>
</gene>
<dbReference type="GeneID" id="63684316"/>
<dbReference type="HOGENOM" id="CLU_010693_2_0_1"/>
<dbReference type="AlphaFoldDB" id="M5G124"/>
<dbReference type="Gene3D" id="3.40.50.300">
    <property type="entry name" value="P-loop containing nucleotide triphosphate hydrolases"/>
    <property type="match status" value="1"/>
</dbReference>
<organism evidence="1 2">
    <name type="scientific">Dacryopinax primogenitus (strain DJM 731)</name>
    <name type="common">Brown rot fungus</name>
    <dbReference type="NCBI Taxonomy" id="1858805"/>
    <lineage>
        <taxon>Eukaryota</taxon>
        <taxon>Fungi</taxon>
        <taxon>Dikarya</taxon>
        <taxon>Basidiomycota</taxon>
        <taxon>Agaricomycotina</taxon>
        <taxon>Dacrymycetes</taxon>
        <taxon>Dacrymycetales</taxon>
        <taxon>Dacrymycetaceae</taxon>
        <taxon>Dacryopinax</taxon>
    </lineage>
</organism>
<sequence>MGTLRWRSYLKNEIQPRLQQLIADKRQGIPFPVWSWHEKPHPKLEALWQNQSLPMFAKQPSVLLHGALQDNIVADDVVQALLKATRHSVIYGASRSGKTAVVLAALRKKWGVYIPCQVPGGGDIGSQDLEGTILQIKQDKSFTNDLSGVKTENADPAVLKKAVLTNTGIIRKRILPFLLARLSMMNLYLDLAVAADLTLDQQLLLWLCIQIFFLDCFAIDIFQILTDHIRIDDKHEEELRAMLATELQSIKAKVSHDSLLFCVDEAQAAVFGSEHCLRSTAEPDQTRPLLSGLLKALSDKLPGHRIIVSGTGLTMNTVEGAPRWATAKLQAYTMFNRLGAFEKREDIRQYITRFLPQTEDSEAVLNFFHTWLSGRYRFAAGAVETLLATGFQVPRIILQKFVFTITDYTVPILTQSPAAEELAKRLWSGTPLPRRLNVERLDQTKSPSNPRISLLSRFKQILFEWLLHTKVAGGANRTDVELVDRGFVRLRWRESDKPDIWDIIPGDPLVLLSVLAYLENNRESIEDSPGHDLTRTEAGGVGGHFECACVYHFATCFGKPRPLSDIFLAGLGDCKLNRKCELVSLNMKTSTYSIYSFDSKRISATSVNRYCNNFAETDEWLTNPDGIPICRPDEYFGGDIIFLLRDADGNAFWVIVQCKWTPRLLPLQELKDGASTVCPAQIYKSSPHRQNQTRAKMLGLQNIASDRKSDELRVLEVLAVLPGDAKIDRLKQFRQCCHGICLLGSSSELTQLVPFAVPSGL</sequence>
<keyword evidence="2" id="KW-1185">Reference proteome</keyword>
<reference evidence="1 2" key="1">
    <citation type="journal article" date="2012" name="Science">
        <title>The Paleozoic origin of enzymatic lignin decomposition reconstructed from 31 fungal genomes.</title>
        <authorList>
            <person name="Floudas D."/>
            <person name="Binder M."/>
            <person name="Riley R."/>
            <person name="Barry K."/>
            <person name="Blanchette R.A."/>
            <person name="Henrissat B."/>
            <person name="Martinez A.T."/>
            <person name="Otillar R."/>
            <person name="Spatafora J.W."/>
            <person name="Yadav J.S."/>
            <person name="Aerts A."/>
            <person name="Benoit I."/>
            <person name="Boyd A."/>
            <person name="Carlson A."/>
            <person name="Copeland A."/>
            <person name="Coutinho P.M."/>
            <person name="de Vries R.P."/>
            <person name="Ferreira P."/>
            <person name="Findley K."/>
            <person name="Foster B."/>
            <person name="Gaskell J."/>
            <person name="Glotzer D."/>
            <person name="Gorecki P."/>
            <person name="Heitman J."/>
            <person name="Hesse C."/>
            <person name="Hori C."/>
            <person name="Igarashi K."/>
            <person name="Jurgens J.A."/>
            <person name="Kallen N."/>
            <person name="Kersten P."/>
            <person name="Kohler A."/>
            <person name="Kuees U."/>
            <person name="Kumar T.K.A."/>
            <person name="Kuo A."/>
            <person name="LaButti K."/>
            <person name="Larrondo L.F."/>
            <person name="Lindquist E."/>
            <person name="Ling A."/>
            <person name="Lombard V."/>
            <person name="Lucas S."/>
            <person name="Lundell T."/>
            <person name="Martin R."/>
            <person name="McLaughlin D.J."/>
            <person name="Morgenstern I."/>
            <person name="Morin E."/>
            <person name="Murat C."/>
            <person name="Nagy L.G."/>
            <person name="Nolan M."/>
            <person name="Ohm R.A."/>
            <person name="Patyshakuliyeva A."/>
            <person name="Rokas A."/>
            <person name="Ruiz-Duenas F.J."/>
            <person name="Sabat G."/>
            <person name="Salamov A."/>
            <person name="Samejima M."/>
            <person name="Schmutz J."/>
            <person name="Slot J.C."/>
            <person name="St John F."/>
            <person name="Stenlid J."/>
            <person name="Sun H."/>
            <person name="Sun S."/>
            <person name="Syed K."/>
            <person name="Tsang A."/>
            <person name="Wiebenga A."/>
            <person name="Young D."/>
            <person name="Pisabarro A."/>
            <person name="Eastwood D.C."/>
            <person name="Martin F."/>
            <person name="Cullen D."/>
            <person name="Grigoriev I.V."/>
            <person name="Hibbett D.S."/>
        </authorList>
    </citation>
    <scope>NUCLEOTIDE SEQUENCE [LARGE SCALE GENOMIC DNA]</scope>
    <source>
        <strain evidence="1 2">DJM-731 SS1</strain>
    </source>
</reference>
<dbReference type="EMBL" id="JH795876">
    <property type="protein sequence ID" value="EJT97482.1"/>
    <property type="molecule type" value="Genomic_DNA"/>
</dbReference>
<dbReference type="OrthoDB" id="2393824at2759"/>
<protein>
    <submittedName>
        <fullName evidence="1">Uncharacterized protein</fullName>
    </submittedName>
</protein>
<dbReference type="RefSeq" id="XP_040624380.1">
    <property type="nucleotide sequence ID" value="XM_040769254.1"/>
</dbReference>
<accession>M5G124</accession>
<dbReference type="InterPro" id="IPR027417">
    <property type="entry name" value="P-loop_NTPase"/>
</dbReference>
<proteinExistence type="predicted"/>